<evidence type="ECO:0000313" key="2">
    <source>
        <dbReference type="EMBL" id="KAK0615962.1"/>
    </source>
</evidence>
<evidence type="ECO:0000256" key="1">
    <source>
        <dbReference type="SAM" id="MobiDB-lite"/>
    </source>
</evidence>
<evidence type="ECO:0000313" key="3">
    <source>
        <dbReference type="Proteomes" id="UP001174934"/>
    </source>
</evidence>
<organism evidence="2 3">
    <name type="scientific">Bombardia bombarda</name>
    <dbReference type="NCBI Taxonomy" id="252184"/>
    <lineage>
        <taxon>Eukaryota</taxon>
        <taxon>Fungi</taxon>
        <taxon>Dikarya</taxon>
        <taxon>Ascomycota</taxon>
        <taxon>Pezizomycotina</taxon>
        <taxon>Sordariomycetes</taxon>
        <taxon>Sordariomycetidae</taxon>
        <taxon>Sordariales</taxon>
        <taxon>Lasiosphaeriaceae</taxon>
        <taxon>Bombardia</taxon>
    </lineage>
</organism>
<dbReference type="Proteomes" id="UP001174934">
    <property type="component" value="Unassembled WGS sequence"/>
</dbReference>
<sequence>MLGDLSQQLAANTRRYSRGSGGQRVGNAMRITKPSSANNSPRSSMMQSRRKTLIGESLQSRFHPQAIDPTYLPTPASEMPSESMYEREARPARPVSWHPSSHNFAYPQAYQQQINMLYPYSPYSETEGFPTYQQLPPTPAAYSGYSSPSGFSPSSLPYSTIDAPPFYPPTTQAFSTQASIYQPTTHSNYVSASTVSTIPYQTAPNVVGGALDWKSFATYDNFDTAPPTPEDLQQFQQPGTKLATEDSIPYQPLEDDESDGEILYGMGLYDAPDKSADDSRLDLHRSTIFSLLGGGGAYPEPTGKGLKLEDAWEPPASDDEDGSNDSDEDGEGDEQDD</sequence>
<dbReference type="EMBL" id="JAULSR010000006">
    <property type="protein sequence ID" value="KAK0615962.1"/>
    <property type="molecule type" value="Genomic_DNA"/>
</dbReference>
<feature type="region of interest" description="Disordered" evidence="1">
    <location>
        <begin position="1"/>
        <end position="48"/>
    </location>
</feature>
<keyword evidence="3" id="KW-1185">Reference proteome</keyword>
<reference evidence="2" key="1">
    <citation type="submission" date="2023-06" db="EMBL/GenBank/DDBJ databases">
        <title>Genome-scale phylogeny and comparative genomics of the fungal order Sordariales.</title>
        <authorList>
            <consortium name="Lawrence Berkeley National Laboratory"/>
            <person name="Hensen N."/>
            <person name="Bonometti L."/>
            <person name="Westerberg I."/>
            <person name="Brannstrom I.O."/>
            <person name="Guillou S."/>
            <person name="Cros-Aarteil S."/>
            <person name="Calhoun S."/>
            <person name="Haridas S."/>
            <person name="Kuo A."/>
            <person name="Mondo S."/>
            <person name="Pangilinan J."/>
            <person name="Riley R."/>
            <person name="LaButti K."/>
            <person name="Andreopoulos B."/>
            <person name="Lipzen A."/>
            <person name="Chen C."/>
            <person name="Yanf M."/>
            <person name="Daum C."/>
            <person name="Ng V."/>
            <person name="Clum A."/>
            <person name="Steindorff A."/>
            <person name="Ohm R."/>
            <person name="Martin F."/>
            <person name="Silar P."/>
            <person name="Natvig D."/>
            <person name="Lalanne C."/>
            <person name="Gautier V."/>
            <person name="Ament-velasquez S.L."/>
            <person name="Kruys A."/>
            <person name="Hutchinson M.I."/>
            <person name="Powell A.J."/>
            <person name="Barry K."/>
            <person name="Miller A.N."/>
            <person name="Grigoriev I.V."/>
            <person name="Debuchy R."/>
            <person name="Gladieux P."/>
            <person name="Thoren M.H."/>
            <person name="Johannesson H."/>
        </authorList>
    </citation>
    <scope>NUCLEOTIDE SEQUENCE</scope>
    <source>
        <strain evidence="2">SMH3391-2</strain>
    </source>
</reference>
<comment type="caution">
    <text evidence="2">The sequence shown here is derived from an EMBL/GenBank/DDBJ whole genome shotgun (WGS) entry which is preliminary data.</text>
</comment>
<gene>
    <name evidence="2" type="ORF">B0T17DRAFT_496893</name>
</gene>
<feature type="compositionally biased region" description="Acidic residues" evidence="1">
    <location>
        <begin position="316"/>
        <end position="337"/>
    </location>
</feature>
<accession>A0AA39WID3</accession>
<proteinExistence type="predicted"/>
<feature type="compositionally biased region" description="Polar residues" evidence="1">
    <location>
        <begin position="1"/>
        <end position="11"/>
    </location>
</feature>
<feature type="region of interest" description="Disordered" evidence="1">
    <location>
        <begin position="223"/>
        <end position="258"/>
    </location>
</feature>
<feature type="region of interest" description="Disordered" evidence="1">
    <location>
        <begin position="290"/>
        <end position="337"/>
    </location>
</feature>
<feature type="compositionally biased region" description="Polar residues" evidence="1">
    <location>
        <begin position="33"/>
        <end position="47"/>
    </location>
</feature>
<protein>
    <submittedName>
        <fullName evidence="2">Uncharacterized protein</fullName>
    </submittedName>
</protein>
<dbReference type="AlphaFoldDB" id="A0AA39WID3"/>
<name>A0AA39WID3_9PEZI</name>